<dbReference type="InterPro" id="IPR029063">
    <property type="entry name" value="SAM-dependent_MTases_sf"/>
</dbReference>
<accession>A0A6G8Q3Y5</accession>
<keyword evidence="3" id="KW-0949">S-adenosyl-L-methionine</keyword>
<dbReference type="InterPro" id="IPR013216">
    <property type="entry name" value="Methyltransf_11"/>
</dbReference>
<evidence type="ECO:0000259" key="4">
    <source>
        <dbReference type="SMART" id="SM00650"/>
    </source>
</evidence>
<proteinExistence type="predicted"/>
<organism evidence="5 6">
    <name type="scientific">Rubrobacter marinus</name>
    <dbReference type="NCBI Taxonomy" id="2653852"/>
    <lineage>
        <taxon>Bacteria</taxon>
        <taxon>Bacillati</taxon>
        <taxon>Actinomycetota</taxon>
        <taxon>Rubrobacteria</taxon>
        <taxon>Rubrobacterales</taxon>
        <taxon>Rubrobacteraceae</taxon>
        <taxon>Rubrobacter</taxon>
    </lineage>
</organism>
<keyword evidence="2 5" id="KW-0808">Transferase</keyword>
<dbReference type="PANTHER" id="PTHR43591">
    <property type="entry name" value="METHYLTRANSFERASE"/>
    <property type="match status" value="1"/>
</dbReference>
<reference evidence="5 6" key="1">
    <citation type="submission" date="2019-10" db="EMBL/GenBank/DDBJ databases">
        <title>Rubrobacter sp nov SCSIO 52915 isolated from a deep-sea sediment in the South China Sea.</title>
        <authorList>
            <person name="Chen R.W."/>
        </authorList>
    </citation>
    <scope>NUCLEOTIDE SEQUENCE [LARGE SCALE GENOMIC DNA]</scope>
    <source>
        <strain evidence="5 6">SCSIO 52915</strain>
        <plasmid evidence="5 6">unnamed1</plasmid>
    </source>
</reference>
<name>A0A6G8Q3Y5_9ACTN</name>
<dbReference type="SUPFAM" id="SSF53335">
    <property type="entry name" value="S-adenosyl-L-methionine-dependent methyltransferases"/>
    <property type="match status" value="1"/>
</dbReference>
<dbReference type="SMART" id="SM00650">
    <property type="entry name" value="rADc"/>
    <property type="match status" value="1"/>
</dbReference>
<evidence type="ECO:0000256" key="2">
    <source>
        <dbReference type="ARBA" id="ARBA00022679"/>
    </source>
</evidence>
<dbReference type="Gene3D" id="3.40.50.150">
    <property type="entry name" value="Vaccinia Virus protein VP39"/>
    <property type="match status" value="1"/>
</dbReference>
<dbReference type="AlphaFoldDB" id="A0A6G8Q3Y5"/>
<evidence type="ECO:0000313" key="6">
    <source>
        <dbReference type="Proteomes" id="UP000502706"/>
    </source>
</evidence>
<dbReference type="KEGG" id="rmar:GBA65_21415"/>
<evidence type="ECO:0000256" key="1">
    <source>
        <dbReference type="ARBA" id="ARBA00022603"/>
    </source>
</evidence>
<dbReference type="Pfam" id="PF08241">
    <property type="entry name" value="Methyltransf_11"/>
    <property type="match status" value="1"/>
</dbReference>
<dbReference type="Proteomes" id="UP000502706">
    <property type="component" value="Plasmid unnamed1"/>
</dbReference>
<protein>
    <submittedName>
        <fullName evidence="5">Methyltransferase domain-containing protein</fullName>
    </submittedName>
</protein>
<keyword evidence="6" id="KW-1185">Reference proteome</keyword>
<gene>
    <name evidence="5" type="ORF">GBA65_21415</name>
</gene>
<keyword evidence="1 5" id="KW-0489">Methyltransferase</keyword>
<evidence type="ECO:0000256" key="3">
    <source>
        <dbReference type="ARBA" id="ARBA00022691"/>
    </source>
</evidence>
<dbReference type="CDD" id="cd02440">
    <property type="entry name" value="AdoMet_MTases"/>
    <property type="match status" value="1"/>
</dbReference>
<sequence>MAAPCGRRKAGRSTTLNLAHRLVCRSGPWRWFVRRRLVPWALEGLNLGENVLELGPGPGLTTDVLRERVPRLTAVEIDPRLESALRKRLGGTNVEVVRADATALPFPDGSFSAVLSFTMLHHVPSAALQDSLLAEARRVLGPRGVFAGTDSTPNLAARLAHLRDTWVPVDPSTFSRRLGAAGFRDVAVSKGPGEFRFRAFGHRERSGLKAAPSLSLPSSR</sequence>
<dbReference type="InterPro" id="IPR020598">
    <property type="entry name" value="rRNA_Ade_methylase_Trfase_N"/>
</dbReference>
<dbReference type="PANTHER" id="PTHR43591:SF24">
    <property type="entry name" value="2-METHOXY-6-POLYPRENYL-1,4-BENZOQUINOL METHYLASE, MITOCHONDRIAL"/>
    <property type="match status" value="1"/>
</dbReference>
<dbReference type="GO" id="GO:0000179">
    <property type="term" value="F:rRNA (adenine-N6,N6-)-dimethyltransferase activity"/>
    <property type="evidence" value="ECO:0007669"/>
    <property type="project" value="InterPro"/>
</dbReference>
<dbReference type="EMBL" id="CP045122">
    <property type="protein sequence ID" value="QIN81168.1"/>
    <property type="molecule type" value="Genomic_DNA"/>
</dbReference>
<evidence type="ECO:0000313" key="5">
    <source>
        <dbReference type="EMBL" id="QIN81168.1"/>
    </source>
</evidence>
<keyword evidence="5" id="KW-0614">Plasmid</keyword>
<geneLocation type="plasmid" evidence="5 6">
    <name>unnamed1</name>
</geneLocation>
<feature type="domain" description="Ribosomal RNA adenine methylase transferase N-terminal" evidence="4">
    <location>
        <begin position="33"/>
        <end position="179"/>
    </location>
</feature>